<dbReference type="CDD" id="cd02440">
    <property type="entry name" value="AdoMet_MTases"/>
    <property type="match status" value="1"/>
</dbReference>
<dbReference type="PANTHER" id="PTHR43861:SF1">
    <property type="entry name" value="TRANS-ACONITATE 2-METHYLTRANSFERASE"/>
    <property type="match status" value="1"/>
</dbReference>
<comment type="caution">
    <text evidence="1">The sequence shown here is derived from an EMBL/GenBank/DDBJ whole genome shotgun (WGS) entry which is preliminary data.</text>
</comment>
<dbReference type="AlphaFoldDB" id="A0A2P6NNB0"/>
<dbReference type="Proteomes" id="UP000241769">
    <property type="component" value="Unassembled WGS sequence"/>
</dbReference>
<proteinExistence type="predicted"/>
<gene>
    <name evidence="1" type="ORF">PROFUN_06819</name>
</gene>
<dbReference type="InterPro" id="IPR029063">
    <property type="entry name" value="SAM-dependent_MTases_sf"/>
</dbReference>
<dbReference type="PANTHER" id="PTHR43861">
    <property type="entry name" value="TRANS-ACONITATE 2-METHYLTRANSFERASE-RELATED"/>
    <property type="match status" value="1"/>
</dbReference>
<evidence type="ECO:0000313" key="1">
    <source>
        <dbReference type="EMBL" id="PRP85450.1"/>
    </source>
</evidence>
<organism evidence="1 2">
    <name type="scientific">Planoprotostelium fungivorum</name>
    <dbReference type="NCBI Taxonomy" id="1890364"/>
    <lineage>
        <taxon>Eukaryota</taxon>
        <taxon>Amoebozoa</taxon>
        <taxon>Evosea</taxon>
        <taxon>Variosea</taxon>
        <taxon>Cavosteliida</taxon>
        <taxon>Cavosteliaceae</taxon>
        <taxon>Planoprotostelium</taxon>
    </lineage>
</organism>
<dbReference type="EMBL" id="MDYQ01000044">
    <property type="protein sequence ID" value="PRP85450.1"/>
    <property type="molecule type" value="Genomic_DNA"/>
</dbReference>
<dbReference type="Pfam" id="PF13489">
    <property type="entry name" value="Methyltransf_23"/>
    <property type="match status" value="1"/>
</dbReference>
<protein>
    <submittedName>
        <fullName evidence="1">Uncharacterized protein</fullName>
    </submittedName>
</protein>
<reference evidence="1 2" key="1">
    <citation type="journal article" date="2018" name="Genome Biol. Evol.">
        <title>Multiple Roots of Fruiting Body Formation in Amoebozoa.</title>
        <authorList>
            <person name="Hillmann F."/>
            <person name="Forbes G."/>
            <person name="Novohradska S."/>
            <person name="Ferling I."/>
            <person name="Riege K."/>
            <person name="Groth M."/>
            <person name="Westermann M."/>
            <person name="Marz M."/>
            <person name="Spaller T."/>
            <person name="Winckler T."/>
            <person name="Schaap P."/>
            <person name="Glockner G."/>
        </authorList>
    </citation>
    <scope>NUCLEOTIDE SEQUENCE [LARGE SCALE GENOMIC DNA]</scope>
    <source>
        <strain evidence="1 2">Jena</strain>
    </source>
</reference>
<name>A0A2P6NNB0_9EUKA</name>
<dbReference type="SUPFAM" id="SSF53335">
    <property type="entry name" value="S-adenosyl-L-methionine-dependent methyltransferases"/>
    <property type="match status" value="1"/>
</dbReference>
<dbReference type="Gene3D" id="3.40.50.150">
    <property type="entry name" value="Vaccinia Virus protein VP39"/>
    <property type="match status" value="1"/>
</dbReference>
<accession>A0A2P6NNB0</accession>
<keyword evidence="2" id="KW-1185">Reference proteome</keyword>
<evidence type="ECO:0000313" key="2">
    <source>
        <dbReference type="Proteomes" id="UP000241769"/>
    </source>
</evidence>
<dbReference type="InParanoid" id="A0A2P6NNB0"/>
<sequence>MRMNVGCRQQGPSTTIRTCCPQYPSQSGTGKLVVERRIYPDDEFETKLTRYSSGPLCRQESGSSVTQLRGKTHGQEQMVDQAYWNNYYASGEAPTEGSTFARSALDKVAPNSLLFELGCGNGRDSIFFAQHGIRVVGCDISVESIRQLKDKWASAGNLLFYQGDFTNLPIPPPREAIDRFHPEEEVKGPIFDVMYSRFTLHAIRKEDASRTILWSSKNVKEGGLFLIEVRSVLDPMCGKGTKVEGEEDAWINTHYRRFIRREQLKEELIQVGFTIEDEVESAGLSVWRDDDPVLIRITARKKAHPAIPKSVQVLASSHCLKLCKLCRSLSAQFGKRSLPSCGPFNGEAESLEPKPLSKTPCFHGCRSETLQNRPKTAHALNFHISHPSWMDQLLELPDF</sequence>